<feature type="compositionally biased region" description="Basic and acidic residues" evidence="1">
    <location>
        <begin position="155"/>
        <end position="185"/>
    </location>
</feature>
<protein>
    <submittedName>
        <fullName evidence="2">(California timema) hypothetical protein</fullName>
    </submittedName>
</protein>
<sequence>MTDSSQLTSDSQHLGIYSSPVASLVLTDSSQLTSDTQHLGIGKVELEEVNPHLRGWRVEKPPPVHPTEIQTSISPSSAAELNTTSASVFRERVGSSSTLSSGHDASNAKCLPHGLRNKIVKGVTNLKPAKQTSGKKDKSKLSPKSNRAFGCGGNRDNKEEREVDEKARRGNEPMKPKARGGEDLDVTHRQTKIGSVMKPEQLKSRCTSSMMRSNNDVSTRPLPAPPNFGGTAGSNIPKPTAAVKGTTKIVKEERTVHAPLKSTQQKMPGTINVALVSPMPSLVNEVNYANSIRQASRSINSNMSHHLKTDTNDDVTKSTSKKIETTFDNLDKVITCEAQQMHVRETSFGEEDSVMNVKPMQPLPRSYPRGLTNIISTGFHDRNRKCVVKLLEVKRGVGDGGYGDPEKDPEMITGYLSDGDVLRGGMSRNFSELCDGYVSEGGAPLYMHRHHYSDFR</sequence>
<evidence type="ECO:0000256" key="1">
    <source>
        <dbReference type="SAM" id="MobiDB-lite"/>
    </source>
</evidence>
<organism evidence="2">
    <name type="scientific">Timema californicum</name>
    <name type="common">California timema</name>
    <name type="synonym">Walking stick</name>
    <dbReference type="NCBI Taxonomy" id="61474"/>
    <lineage>
        <taxon>Eukaryota</taxon>
        <taxon>Metazoa</taxon>
        <taxon>Ecdysozoa</taxon>
        <taxon>Arthropoda</taxon>
        <taxon>Hexapoda</taxon>
        <taxon>Insecta</taxon>
        <taxon>Pterygota</taxon>
        <taxon>Neoptera</taxon>
        <taxon>Polyneoptera</taxon>
        <taxon>Phasmatodea</taxon>
        <taxon>Timematodea</taxon>
        <taxon>Timematoidea</taxon>
        <taxon>Timematidae</taxon>
        <taxon>Timema</taxon>
    </lineage>
</organism>
<reference evidence="2" key="1">
    <citation type="submission" date="2020-11" db="EMBL/GenBank/DDBJ databases">
        <authorList>
            <person name="Tran Van P."/>
        </authorList>
    </citation>
    <scope>NUCLEOTIDE SEQUENCE</scope>
</reference>
<name>A0A7R9J2R7_TIMCA</name>
<gene>
    <name evidence="2" type="ORF">TCMB3V08_LOCUS4374</name>
</gene>
<evidence type="ECO:0000313" key="2">
    <source>
        <dbReference type="EMBL" id="CAD7571708.1"/>
    </source>
</evidence>
<feature type="region of interest" description="Disordered" evidence="1">
    <location>
        <begin position="126"/>
        <end position="185"/>
    </location>
</feature>
<accession>A0A7R9J2R7</accession>
<dbReference type="AlphaFoldDB" id="A0A7R9J2R7"/>
<feature type="region of interest" description="Disordered" evidence="1">
    <location>
        <begin position="211"/>
        <end position="240"/>
    </location>
</feature>
<dbReference type="EMBL" id="OE180657">
    <property type="protein sequence ID" value="CAD7571708.1"/>
    <property type="molecule type" value="Genomic_DNA"/>
</dbReference>
<proteinExistence type="predicted"/>